<dbReference type="EMBL" id="VDDA01000021">
    <property type="protein sequence ID" value="TNC08753.1"/>
    <property type="molecule type" value="Genomic_DNA"/>
</dbReference>
<dbReference type="AlphaFoldDB" id="A0A5C4L8N5"/>
<comment type="caution">
    <text evidence="3">The sequence shown here is derived from an EMBL/GenBank/DDBJ whole genome shotgun (WGS) entry which is preliminary data.</text>
</comment>
<feature type="domain" description="DUF5681" evidence="2">
    <location>
        <begin position="8"/>
        <end position="66"/>
    </location>
</feature>
<keyword evidence="4" id="KW-1185">Reference proteome</keyword>
<protein>
    <recommendedName>
        <fullName evidence="2">DUF5681 domain-containing protein</fullName>
    </recommendedName>
</protein>
<evidence type="ECO:0000256" key="1">
    <source>
        <dbReference type="SAM" id="MobiDB-lite"/>
    </source>
</evidence>
<evidence type="ECO:0000313" key="4">
    <source>
        <dbReference type="Proteomes" id="UP000305267"/>
    </source>
</evidence>
<dbReference type="RefSeq" id="WP_139039111.1">
    <property type="nucleotide sequence ID" value="NZ_VDDA01000021.1"/>
</dbReference>
<dbReference type="Pfam" id="PF18932">
    <property type="entry name" value="DUF5681"/>
    <property type="match status" value="1"/>
</dbReference>
<organism evidence="3 4">
    <name type="scientific">Methylobacterium terricola</name>
    <dbReference type="NCBI Taxonomy" id="2583531"/>
    <lineage>
        <taxon>Bacteria</taxon>
        <taxon>Pseudomonadati</taxon>
        <taxon>Pseudomonadota</taxon>
        <taxon>Alphaproteobacteria</taxon>
        <taxon>Hyphomicrobiales</taxon>
        <taxon>Methylobacteriaceae</taxon>
        <taxon>Methylobacterium</taxon>
    </lineage>
</organism>
<evidence type="ECO:0000259" key="2">
    <source>
        <dbReference type="Pfam" id="PF18932"/>
    </source>
</evidence>
<gene>
    <name evidence="3" type="ORF">FF100_28340</name>
</gene>
<feature type="region of interest" description="Disordered" evidence="1">
    <location>
        <begin position="1"/>
        <end position="24"/>
    </location>
</feature>
<reference evidence="3 4" key="1">
    <citation type="submission" date="2019-06" db="EMBL/GenBank/DDBJ databases">
        <title>Genome of Methylobacterium sp. 17Sr1-39.</title>
        <authorList>
            <person name="Seo T."/>
        </authorList>
    </citation>
    <scope>NUCLEOTIDE SEQUENCE [LARGE SCALE GENOMIC DNA]</scope>
    <source>
        <strain evidence="3 4">17Sr1-39</strain>
    </source>
</reference>
<sequence length="139" mass="14721">MPARGLPFQKGQSGNPAGRAKGSRTRVAQAMELILSDDADAIMRKATTLAKDGDPTALRLCLDRLMPVRKDRPVPFALPPIETEADLTKVTGALLAAVAAGELTPSEAAELGKLVDAHVRAVELTDVQARLDALESLKK</sequence>
<dbReference type="InterPro" id="IPR043736">
    <property type="entry name" value="DUF5681"/>
</dbReference>
<dbReference type="OrthoDB" id="2086138at2"/>
<dbReference type="Proteomes" id="UP000305267">
    <property type="component" value="Unassembled WGS sequence"/>
</dbReference>
<evidence type="ECO:0000313" key="3">
    <source>
        <dbReference type="EMBL" id="TNC08753.1"/>
    </source>
</evidence>
<name>A0A5C4L8N5_9HYPH</name>
<proteinExistence type="predicted"/>
<accession>A0A5C4L8N5</accession>